<feature type="signal peptide" evidence="1">
    <location>
        <begin position="1"/>
        <end position="20"/>
    </location>
</feature>
<comment type="caution">
    <text evidence="2">The sequence shown here is derived from an EMBL/GenBank/DDBJ whole genome shotgun (WGS) entry which is preliminary data.</text>
</comment>
<proteinExistence type="predicted"/>
<protein>
    <submittedName>
        <fullName evidence="2">Uncharacterized protein</fullName>
    </submittedName>
</protein>
<feature type="chain" id="PRO_5035686134" evidence="1">
    <location>
        <begin position="21"/>
        <end position="151"/>
    </location>
</feature>
<name>A0A815B358_9BILA</name>
<evidence type="ECO:0000313" key="4">
    <source>
        <dbReference type="Proteomes" id="UP000663832"/>
    </source>
</evidence>
<reference evidence="2" key="1">
    <citation type="submission" date="2021-02" db="EMBL/GenBank/DDBJ databases">
        <authorList>
            <person name="Nowell W R."/>
        </authorList>
    </citation>
    <scope>NUCLEOTIDE SEQUENCE</scope>
</reference>
<dbReference type="Proteomes" id="UP000663877">
    <property type="component" value="Unassembled WGS sequence"/>
</dbReference>
<dbReference type="EMBL" id="CAJNOM010000731">
    <property type="protein sequence ID" value="CAF1552081.1"/>
    <property type="molecule type" value="Genomic_DNA"/>
</dbReference>
<organism evidence="2 5">
    <name type="scientific">Adineta steineri</name>
    <dbReference type="NCBI Taxonomy" id="433720"/>
    <lineage>
        <taxon>Eukaryota</taxon>
        <taxon>Metazoa</taxon>
        <taxon>Spiralia</taxon>
        <taxon>Gnathifera</taxon>
        <taxon>Rotifera</taxon>
        <taxon>Eurotatoria</taxon>
        <taxon>Bdelloidea</taxon>
        <taxon>Adinetida</taxon>
        <taxon>Adinetidae</taxon>
        <taxon>Adineta</taxon>
    </lineage>
</organism>
<evidence type="ECO:0000313" key="2">
    <source>
        <dbReference type="EMBL" id="CAF1263667.1"/>
    </source>
</evidence>
<evidence type="ECO:0000313" key="3">
    <source>
        <dbReference type="EMBL" id="CAF1552081.1"/>
    </source>
</evidence>
<dbReference type="EMBL" id="CAJNOI010000385">
    <property type="protein sequence ID" value="CAF1263667.1"/>
    <property type="molecule type" value="Genomic_DNA"/>
</dbReference>
<keyword evidence="1" id="KW-0732">Signal</keyword>
<dbReference type="OrthoDB" id="10022941at2759"/>
<evidence type="ECO:0000256" key="1">
    <source>
        <dbReference type="SAM" id="SignalP"/>
    </source>
</evidence>
<accession>A0A815B358</accession>
<keyword evidence="4" id="KW-1185">Reference proteome</keyword>
<gene>
    <name evidence="2" type="ORF">BJG266_LOCUS30263</name>
    <name evidence="3" type="ORF">QVE165_LOCUS47167</name>
</gene>
<evidence type="ECO:0000313" key="5">
    <source>
        <dbReference type="Proteomes" id="UP000663877"/>
    </source>
</evidence>
<dbReference type="Proteomes" id="UP000663832">
    <property type="component" value="Unassembled WGS sequence"/>
</dbReference>
<dbReference type="AlphaFoldDB" id="A0A815B358"/>
<sequence length="151" mass="15974">MAKLLYFALMFMCMSGVVSAHGGGKDSFISILQYFIPSVSICTNATGYWNLATTSINACQANATCNAVLVAREPNTVAFFGSPTNKALATSNCPTFAANLVTAIQADSAAECARQQIFRTLVQQICQAAHTATGSIGKNEIDAICRGECHH</sequence>